<evidence type="ECO:0000313" key="2">
    <source>
        <dbReference type="Proteomes" id="UP000217790"/>
    </source>
</evidence>
<organism evidence="1 2">
    <name type="scientific">Armillaria gallica</name>
    <name type="common">Bulbous honey fungus</name>
    <name type="synonym">Armillaria bulbosa</name>
    <dbReference type="NCBI Taxonomy" id="47427"/>
    <lineage>
        <taxon>Eukaryota</taxon>
        <taxon>Fungi</taxon>
        <taxon>Dikarya</taxon>
        <taxon>Basidiomycota</taxon>
        <taxon>Agaricomycotina</taxon>
        <taxon>Agaricomycetes</taxon>
        <taxon>Agaricomycetidae</taxon>
        <taxon>Agaricales</taxon>
        <taxon>Marasmiineae</taxon>
        <taxon>Physalacriaceae</taxon>
        <taxon>Armillaria</taxon>
    </lineage>
</organism>
<reference evidence="2" key="1">
    <citation type="journal article" date="2017" name="Nat. Ecol. Evol.">
        <title>Genome expansion and lineage-specific genetic innovations in the forest pathogenic fungi Armillaria.</title>
        <authorList>
            <person name="Sipos G."/>
            <person name="Prasanna A.N."/>
            <person name="Walter M.C."/>
            <person name="O'Connor E."/>
            <person name="Balint B."/>
            <person name="Krizsan K."/>
            <person name="Kiss B."/>
            <person name="Hess J."/>
            <person name="Varga T."/>
            <person name="Slot J."/>
            <person name="Riley R."/>
            <person name="Boka B."/>
            <person name="Rigling D."/>
            <person name="Barry K."/>
            <person name="Lee J."/>
            <person name="Mihaltcheva S."/>
            <person name="LaButti K."/>
            <person name="Lipzen A."/>
            <person name="Waldron R."/>
            <person name="Moloney N.M."/>
            <person name="Sperisen C."/>
            <person name="Kredics L."/>
            <person name="Vagvoelgyi C."/>
            <person name="Patrignani A."/>
            <person name="Fitzpatrick D."/>
            <person name="Nagy I."/>
            <person name="Doyle S."/>
            <person name="Anderson J.B."/>
            <person name="Grigoriev I.V."/>
            <person name="Gueldener U."/>
            <person name="Muensterkoetter M."/>
            <person name="Nagy L.G."/>
        </authorList>
    </citation>
    <scope>NUCLEOTIDE SEQUENCE [LARGE SCALE GENOMIC DNA]</scope>
    <source>
        <strain evidence="2">Ar21-2</strain>
    </source>
</reference>
<keyword evidence="2" id="KW-1185">Reference proteome</keyword>
<dbReference type="AlphaFoldDB" id="A0A2H3EKE5"/>
<name>A0A2H3EKE5_ARMGA</name>
<gene>
    <name evidence="1" type="ORF">ARMGADRAFT_1007362</name>
</gene>
<protein>
    <submittedName>
        <fullName evidence="1">Uncharacterized protein</fullName>
    </submittedName>
</protein>
<dbReference type="InParanoid" id="A0A2H3EKE5"/>
<evidence type="ECO:0000313" key="1">
    <source>
        <dbReference type="EMBL" id="PBL01358.1"/>
    </source>
</evidence>
<sequence length="104" mass="11743">MVAFLFLRHIYAQCLRTTRTNRVMAIVLDGVRTLTCERQRTMLGPGTCLCLSVLCPTFCVRGSTSWQSQNWEETNGRVEKEAGSWELGFKPDVNSKSDPKQDGN</sequence>
<dbReference type="Proteomes" id="UP000217790">
    <property type="component" value="Unassembled WGS sequence"/>
</dbReference>
<accession>A0A2H3EKE5</accession>
<dbReference type="EMBL" id="KZ293646">
    <property type="protein sequence ID" value="PBL01358.1"/>
    <property type="molecule type" value="Genomic_DNA"/>
</dbReference>
<proteinExistence type="predicted"/>